<dbReference type="OrthoDB" id="30826at2759"/>
<dbReference type="InterPro" id="IPR002035">
    <property type="entry name" value="VWF_A"/>
</dbReference>
<dbReference type="InterPro" id="IPR036465">
    <property type="entry name" value="vWFA_dom_sf"/>
</dbReference>
<dbReference type="Gene3D" id="3.40.50.410">
    <property type="entry name" value="von Willebrand factor, type A domain"/>
    <property type="match status" value="1"/>
</dbReference>
<sequence>MSRNSKEGIVLAMDCAKTMRDECRRGDRSVFEVSIQCLQNIVRQKIFAETKNEYLLMQFSASDGVRVVPQKGGLMCPPNFHLLRHLMSDLSDVTRVTSDPISVMDALDEAIKQLVDYTRLKKLSDKKIALLTNFGHFDDKDMHRFDTDIGERLRQLGIKLIIM</sequence>
<dbReference type="Proteomes" id="UP000728032">
    <property type="component" value="Unassembled WGS sequence"/>
</dbReference>
<protein>
    <recommendedName>
        <fullName evidence="1">VWFA domain-containing protein</fullName>
    </recommendedName>
</protein>
<proteinExistence type="predicted"/>
<dbReference type="GO" id="GO:0032991">
    <property type="term" value="C:protein-containing complex"/>
    <property type="evidence" value="ECO:0007669"/>
    <property type="project" value="UniProtKB-ARBA"/>
</dbReference>
<name>A0A7R9MLX2_9ACAR</name>
<organism evidence="2">
    <name type="scientific">Oppiella nova</name>
    <dbReference type="NCBI Taxonomy" id="334625"/>
    <lineage>
        <taxon>Eukaryota</taxon>
        <taxon>Metazoa</taxon>
        <taxon>Ecdysozoa</taxon>
        <taxon>Arthropoda</taxon>
        <taxon>Chelicerata</taxon>
        <taxon>Arachnida</taxon>
        <taxon>Acari</taxon>
        <taxon>Acariformes</taxon>
        <taxon>Sarcoptiformes</taxon>
        <taxon>Oribatida</taxon>
        <taxon>Brachypylina</taxon>
        <taxon>Oppioidea</taxon>
        <taxon>Oppiidae</taxon>
        <taxon>Oppiella</taxon>
    </lineage>
</organism>
<accession>A0A7R9MLX2</accession>
<keyword evidence="3" id="KW-1185">Reference proteome</keyword>
<reference evidence="2" key="1">
    <citation type="submission" date="2020-11" db="EMBL/GenBank/DDBJ databases">
        <authorList>
            <person name="Tran Van P."/>
        </authorList>
    </citation>
    <scope>NUCLEOTIDE SEQUENCE</scope>
</reference>
<evidence type="ECO:0000313" key="2">
    <source>
        <dbReference type="EMBL" id="CAD7662704.1"/>
    </source>
</evidence>
<evidence type="ECO:0000313" key="3">
    <source>
        <dbReference type="Proteomes" id="UP000728032"/>
    </source>
</evidence>
<feature type="non-terminal residue" evidence="2">
    <location>
        <position position="1"/>
    </location>
</feature>
<feature type="domain" description="VWFA" evidence="1">
    <location>
        <begin position="8"/>
        <end position="163"/>
    </location>
</feature>
<dbReference type="SUPFAM" id="SSF53300">
    <property type="entry name" value="vWA-like"/>
    <property type="match status" value="1"/>
</dbReference>
<dbReference type="PROSITE" id="PS50234">
    <property type="entry name" value="VWFA"/>
    <property type="match status" value="1"/>
</dbReference>
<dbReference type="EMBL" id="CAJPVJ010028968">
    <property type="protein sequence ID" value="CAG2179841.1"/>
    <property type="molecule type" value="Genomic_DNA"/>
</dbReference>
<gene>
    <name evidence="2" type="ORF">ONB1V03_LOCUS19264</name>
</gene>
<dbReference type="EMBL" id="OC943793">
    <property type="protein sequence ID" value="CAD7662704.1"/>
    <property type="molecule type" value="Genomic_DNA"/>
</dbReference>
<evidence type="ECO:0000259" key="1">
    <source>
        <dbReference type="PROSITE" id="PS50234"/>
    </source>
</evidence>
<dbReference type="AlphaFoldDB" id="A0A7R9MLX2"/>